<dbReference type="Pfam" id="PF13346">
    <property type="entry name" value="ABC2_membrane_5"/>
    <property type="match status" value="1"/>
</dbReference>
<feature type="transmembrane region" description="Helical" evidence="1">
    <location>
        <begin position="175"/>
        <end position="198"/>
    </location>
</feature>
<gene>
    <name evidence="2" type="ORF">HZF24_09480</name>
</gene>
<proteinExistence type="predicted"/>
<keyword evidence="3" id="KW-1185">Reference proteome</keyword>
<dbReference type="AlphaFoldDB" id="A0A974GWE5"/>
<organism evidence="2 3">
    <name type="scientific">Sedimentibacter hydroxybenzoicus DSM 7310</name>
    <dbReference type="NCBI Taxonomy" id="1123245"/>
    <lineage>
        <taxon>Bacteria</taxon>
        <taxon>Bacillati</taxon>
        <taxon>Bacillota</taxon>
        <taxon>Tissierellia</taxon>
        <taxon>Sedimentibacter</taxon>
    </lineage>
</organism>
<feature type="transmembrane region" description="Helical" evidence="1">
    <location>
        <begin position="38"/>
        <end position="57"/>
    </location>
</feature>
<dbReference type="PANTHER" id="PTHR41309:SF2">
    <property type="entry name" value="MEMBRANE PROTEIN"/>
    <property type="match status" value="1"/>
</dbReference>
<comment type="caution">
    <text evidence="2">The sequence shown here is derived from an EMBL/GenBank/DDBJ whole genome shotgun (WGS) entry which is preliminary data.</text>
</comment>
<dbReference type="RefSeq" id="WP_179238063.1">
    <property type="nucleotide sequence ID" value="NZ_JACBNQ010000009.1"/>
</dbReference>
<dbReference type="EMBL" id="JACBNQ010000009">
    <property type="protein sequence ID" value="NYB74363.1"/>
    <property type="molecule type" value="Genomic_DNA"/>
</dbReference>
<keyword evidence="1" id="KW-1133">Transmembrane helix</keyword>
<feature type="transmembrane region" description="Helical" evidence="1">
    <location>
        <begin position="143"/>
        <end position="163"/>
    </location>
</feature>
<keyword evidence="1" id="KW-0472">Membrane</keyword>
<feature type="transmembrane region" description="Helical" evidence="1">
    <location>
        <begin position="15"/>
        <end position="32"/>
    </location>
</feature>
<evidence type="ECO:0000256" key="1">
    <source>
        <dbReference type="SAM" id="Phobius"/>
    </source>
</evidence>
<feature type="transmembrane region" description="Helical" evidence="1">
    <location>
        <begin position="114"/>
        <end position="134"/>
    </location>
</feature>
<sequence length="203" mass="22941">MIGLIIKDLINLKKLSKIYLLILLFYFIVSIAGGNQDMFGGMIVMLAVMIPITALSYDEKNKWDRYALTMPLMRGTIVLSKYILGLIFLIAAFTLAFITNIIFTEIILYENLMINLTTFSVGIIMISFILPIILKFGVEKGRILMMIVIFTPVAIIVMLPKLGIPAPEQETIEMFLKYLPVAAIITYVLSILVSVSIYKKKEF</sequence>
<evidence type="ECO:0000313" key="2">
    <source>
        <dbReference type="EMBL" id="NYB74363.1"/>
    </source>
</evidence>
<keyword evidence="1" id="KW-0812">Transmembrane</keyword>
<reference evidence="2" key="1">
    <citation type="submission" date="2020-07" db="EMBL/GenBank/DDBJ databases">
        <title>Genomic analysis of a strain of Sedimentibacter Hydroxybenzoicus DSM7310.</title>
        <authorList>
            <person name="Ma S."/>
        </authorList>
    </citation>
    <scope>NUCLEOTIDE SEQUENCE</scope>
    <source>
        <strain evidence="2">DSM 7310</strain>
    </source>
</reference>
<protein>
    <submittedName>
        <fullName evidence="2">ABC-2 transporter permease</fullName>
    </submittedName>
</protein>
<evidence type="ECO:0000313" key="3">
    <source>
        <dbReference type="Proteomes" id="UP000611629"/>
    </source>
</evidence>
<dbReference type="PANTHER" id="PTHR41309">
    <property type="entry name" value="MEMBRANE PROTEIN-RELATED"/>
    <property type="match status" value="1"/>
</dbReference>
<accession>A0A974GWE5</accession>
<dbReference type="InterPro" id="IPR025699">
    <property type="entry name" value="ABC2_memb-like"/>
</dbReference>
<name>A0A974GWE5_SEDHY</name>
<feature type="transmembrane region" description="Helical" evidence="1">
    <location>
        <begin position="78"/>
        <end position="102"/>
    </location>
</feature>
<dbReference type="Proteomes" id="UP000611629">
    <property type="component" value="Unassembled WGS sequence"/>
</dbReference>